<feature type="domain" description="NAD-dependent epimerase/dehydratase" evidence="1">
    <location>
        <begin position="3"/>
        <end position="155"/>
    </location>
</feature>
<dbReference type="InterPro" id="IPR036291">
    <property type="entry name" value="NAD(P)-bd_dom_sf"/>
</dbReference>
<evidence type="ECO:0000313" key="3">
    <source>
        <dbReference type="Proteomes" id="UP001501444"/>
    </source>
</evidence>
<dbReference type="SUPFAM" id="SSF51735">
    <property type="entry name" value="NAD(P)-binding Rossmann-fold domains"/>
    <property type="match status" value="1"/>
</dbReference>
<organism evidence="2 3">
    <name type="scientific">Dactylosporangium salmoneum</name>
    <dbReference type="NCBI Taxonomy" id="53361"/>
    <lineage>
        <taxon>Bacteria</taxon>
        <taxon>Bacillati</taxon>
        <taxon>Actinomycetota</taxon>
        <taxon>Actinomycetes</taxon>
        <taxon>Micromonosporales</taxon>
        <taxon>Micromonosporaceae</taxon>
        <taxon>Dactylosporangium</taxon>
    </lineage>
</organism>
<name>A0ABP5V831_9ACTN</name>
<dbReference type="InterPro" id="IPR050177">
    <property type="entry name" value="Lipid_A_modif_metabolic_enz"/>
</dbReference>
<dbReference type="PANTHER" id="PTHR43245">
    <property type="entry name" value="BIFUNCTIONAL POLYMYXIN RESISTANCE PROTEIN ARNA"/>
    <property type="match status" value="1"/>
</dbReference>
<dbReference type="Gene3D" id="3.40.50.720">
    <property type="entry name" value="NAD(P)-binding Rossmann-like Domain"/>
    <property type="match status" value="1"/>
</dbReference>
<comment type="caution">
    <text evidence="2">The sequence shown here is derived from an EMBL/GenBank/DDBJ whole genome shotgun (WGS) entry which is preliminary data.</text>
</comment>
<proteinExistence type="predicted"/>
<keyword evidence="3" id="KW-1185">Reference proteome</keyword>
<dbReference type="Pfam" id="PF01370">
    <property type="entry name" value="Epimerase"/>
    <property type="match status" value="1"/>
</dbReference>
<gene>
    <name evidence="2" type="ORF">GCM10010170_111450</name>
</gene>
<dbReference type="RefSeq" id="WP_344620936.1">
    <property type="nucleotide sequence ID" value="NZ_BAAARV010000144.1"/>
</dbReference>
<dbReference type="InterPro" id="IPR001509">
    <property type="entry name" value="Epimerase_deHydtase"/>
</dbReference>
<evidence type="ECO:0000313" key="2">
    <source>
        <dbReference type="EMBL" id="GAA2396030.1"/>
    </source>
</evidence>
<reference evidence="3" key="1">
    <citation type="journal article" date="2019" name="Int. J. Syst. Evol. Microbiol.">
        <title>The Global Catalogue of Microorganisms (GCM) 10K type strain sequencing project: providing services to taxonomists for standard genome sequencing and annotation.</title>
        <authorList>
            <consortium name="The Broad Institute Genomics Platform"/>
            <consortium name="The Broad Institute Genome Sequencing Center for Infectious Disease"/>
            <person name="Wu L."/>
            <person name="Ma J."/>
        </authorList>
    </citation>
    <scope>NUCLEOTIDE SEQUENCE [LARGE SCALE GENOMIC DNA]</scope>
    <source>
        <strain evidence="3">JCM 3272</strain>
    </source>
</reference>
<evidence type="ECO:0000259" key="1">
    <source>
        <dbReference type="Pfam" id="PF01370"/>
    </source>
</evidence>
<protein>
    <submittedName>
        <fullName evidence="2">NAD(P)-dependent oxidoreductase</fullName>
    </submittedName>
</protein>
<accession>A0ABP5V831</accession>
<dbReference type="PANTHER" id="PTHR43245:SF55">
    <property type="entry name" value="NAD(P)-BINDING DOMAIN-CONTAINING PROTEIN"/>
    <property type="match status" value="1"/>
</dbReference>
<dbReference type="Proteomes" id="UP001501444">
    <property type="component" value="Unassembled WGS sequence"/>
</dbReference>
<sequence length="243" mass="25494">MILITGAAGGVARLLDLPGPIRRTDRVPHPDHPGIVTGDLADAGFCREVVRGADAIVHLAGQADPQTPWPGLRSPNADVVVNVLDAAVAAGVPRVLLASSLHAVAGHLDAGRTFVTEDMPPHACCPYGATKVLVEQLGRCYADIWGLTVVCLRLGGVRDRPLGRSWRGGWLSPGDLNRFVAAALAADLQFGTFHGVSANTPQVYAHALPGYAPRDDSAAFTDLPDDLTGPPATHPKWGIAHRS</sequence>
<dbReference type="EMBL" id="BAAARV010000144">
    <property type="protein sequence ID" value="GAA2396030.1"/>
    <property type="molecule type" value="Genomic_DNA"/>
</dbReference>